<dbReference type="PATRIC" id="fig|1316928.3.peg.2433"/>
<gene>
    <name evidence="2" type="ORF">GTC6_12101</name>
</gene>
<sequence>MVGELGEGDAMTPVFRHALGSDFDRLHPNVAWRYGIDSTSNVAQICSGIYESVYISSALPPPALWHYAKRNALPSKTSRMVPFTQGYYCYSDELERESLAVLRTFQYTTGPRKLNSLLVAGRTGLVDYFGDGPEFLYPIEPSVTRSGELLLESGPMRWLGRGPKVGMRGLFTAQMKYIEGWDEKRDRFRCDATVRNPVIGEIMHFRGWFTAVDQACSLRDIPDEAWPVNLVDRES</sequence>
<dbReference type="Pfam" id="PF13761">
    <property type="entry name" value="DUF4166"/>
    <property type="match status" value="1"/>
</dbReference>
<reference evidence="2 3" key="1">
    <citation type="journal article" date="2013" name="Genome Announc.">
        <title>Draft Genome Sequence of a Benzothiophene-Desulfurizing Bacterium, Gordona terrae Strain C-6.</title>
        <authorList>
            <person name="Wang W."/>
            <person name="Ma T."/>
            <person name="Ren Y."/>
            <person name="Li G."/>
        </authorList>
    </citation>
    <scope>NUCLEOTIDE SEQUENCE [LARGE SCALE GENOMIC DNA]</scope>
    <source>
        <strain evidence="2 3">C-6</strain>
    </source>
</reference>
<accession>R7Y9T0</accession>
<proteinExistence type="predicted"/>
<dbReference type="EMBL" id="AQPW01000012">
    <property type="protein sequence ID" value="EON32539.1"/>
    <property type="molecule type" value="Genomic_DNA"/>
</dbReference>
<dbReference type="Proteomes" id="UP000013569">
    <property type="component" value="Unassembled WGS sequence"/>
</dbReference>
<organism evidence="2 3">
    <name type="scientific">Gordonia terrae C-6</name>
    <dbReference type="NCBI Taxonomy" id="1316928"/>
    <lineage>
        <taxon>Bacteria</taxon>
        <taxon>Bacillati</taxon>
        <taxon>Actinomycetota</taxon>
        <taxon>Actinomycetes</taxon>
        <taxon>Mycobacteriales</taxon>
        <taxon>Gordoniaceae</taxon>
        <taxon>Gordonia</taxon>
    </lineage>
</organism>
<evidence type="ECO:0000313" key="3">
    <source>
        <dbReference type="Proteomes" id="UP000013569"/>
    </source>
</evidence>
<evidence type="ECO:0000313" key="2">
    <source>
        <dbReference type="EMBL" id="EON32539.1"/>
    </source>
</evidence>
<evidence type="ECO:0000259" key="1">
    <source>
        <dbReference type="Pfam" id="PF13761"/>
    </source>
</evidence>
<dbReference type="AlphaFoldDB" id="R7Y9T0"/>
<name>R7Y9T0_9ACTN</name>
<protein>
    <recommendedName>
        <fullName evidence="1">DUF4166 domain-containing protein</fullName>
    </recommendedName>
</protein>
<feature type="domain" description="DUF4166" evidence="1">
    <location>
        <begin position="26"/>
        <end position="209"/>
    </location>
</feature>
<dbReference type="InterPro" id="IPR025311">
    <property type="entry name" value="DUF4166"/>
</dbReference>
<comment type="caution">
    <text evidence="2">The sequence shown here is derived from an EMBL/GenBank/DDBJ whole genome shotgun (WGS) entry which is preliminary data.</text>
</comment>